<name>A0AAE0UF46_SORBR</name>
<dbReference type="EMBL" id="JAUTDP010000002">
    <property type="protein sequence ID" value="KAK3401515.1"/>
    <property type="molecule type" value="Genomic_DNA"/>
</dbReference>
<sequence length="721" mass="81958">MRLLHTRLLRLEVFLDEVPPYAILSHTWGEKEITFHDFTASMDSDRTGDAWQKIYNACYHAAHHGWEYIWIDTCCIDKNDITELSEAINSMFRWYEAAEVCYAYLADVTFPNNENDATRGVDFHESRWFTRGWTLQELLAPPVLEFLDSEWNPIGSRDDWAAEIQEATGIRRQHLTDFHRCCIATKLSWAANRLTTRIEDHSYSLLGLLGVYMPLIYGEGNHAFTRLQHELVRKYNDESVLAWTQISGNSDSSSTSKGLDLRNAQNLSYGAVLAYSPRNFKQSVELETHRYDRSRLRFEMTNAGLGLRAEVFMNDEIFGVQHPIYLIRLNCSYVGRASPIVLILRDAESDTSSRYSPTVDSSRYFPVTFRKLQLPALDLQTAVASMGGQWVSCGLHDIIIVDEKTVPSAPGPITSSKPFCFLRQREDEWYQFSEFRLMTKFGCLQPPTILPPIGRPPAALQPNQACMFIMTVRANTEELRPIQISTEDTHYLMILKSESRGLICGIWDSPEDNQSLYDSIGGDLSGLFPTRAPGPTPETELQVLVSKRLGKDTGVSYTISIRRRVLGAAQRRSVRIQDSNELHRPRYITNLVEILFKPFDHDTAASLDKDHGVEEPDMSEDVRELLSYKPDNPEDIKKPDGSAGATVDQFVLFPLIPHEVDILDGDDHWDFDPRDPDDDMSLDDESSTALIEMSFHLQRIGAAWSGPIFIPPTQGTILEGR</sequence>
<dbReference type="PANTHER" id="PTHR10622">
    <property type="entry name" value="HET DOMAIN-CONTAINING PROTEIN"/>
    <property type="match status" value="1"/>
</dbReference>
<evidence type="ECO:0000259" key="1">
    <source>
        <dbReference type="Pfam" id="PF06985"/>
    </source>
</evidence>
<gene>
    <name evidence="3" type="ORF">B0T20DRAFT_116377</name>
</gene>
<dbReference type="Pfam" id="PF26640">
    <property type="entry name" value="DUF8212"/>
    <property type="match status" value="1"/>
</dbReference>
<feature type="domain" description="Heterokaryon incompatibility" evidence="1">
    <location>
        <begin position="21"/>
        <end position="108"/>
    </location>
</feature>
<dbReference type="InterPro" id="IPR058525">
    <property type="entry name" value="DUF8212"/>
</dbReference>
<feature type="domain" description="DUF8212" evidence="2">
    <location>
        <begin position="222"/>
        <end position="302"/>
    </location>
</feature>
<proteinExistence type="predicted"/>
<dbReference type="AlphaFoldDB" id="A0AAE0UF46"/>
<dbReference type="Proteomes" id="UP001281003">
    <property type="component" value="Unassembled WGS sequence"/>
</dbReference>
<reference evidence="3" key="2">
    <citation type="submission" date="2023-07" db="EMBL/GenBank/DDBJ databases">
        <authorList>
            <consortium name="Lawrence Berkeley National Laboratory"/>
            <person name="Haridas S."/>
            <person name="Hensen N."/>
            <person name="Bonometti L."/>
            <person name="Westerberg I."/>
            <person name="Brannstrom I.O."/>
            <person name="Guillou S."/>
            <person name="Cros-Aarteil S."/>
            <person name="Calhoun S."/>
            <person name="Kuo A."/>
            <person name="Mondo S."/>
            <person name="Pangilinan J."/>
            <person name="Riley R."/>
            <person name="LaButti K."/>
            <person name="Andreopoulos B."/>
            <person name="Lipzen A."/>
            <person name="Chen C."/>
            <person name="Yanf M."/>
            <person name="Daum C."/>
            <person name="Ng V."/>
            <person name="Clum A."/>
            <person name="Steindorff A."/>
            <person name="Ohm R."/>
            <person name="Martin F."/>
            <person name="Silar P."/>
            <person name="Natvig D."/>
            <person name="Lalanne C."/>
            <person name="Gautier V."/>
            <person name="Ament-velasquez S.L."/>
            <person name="Kruys A."/>
            <person name="Hutchinson M.I."/>
            <person name="Powell A.J."/>
            <person name="Barry K."/>
            <person name="Miller A.N."/>
            <person name="Grigoriev I.V."/>
            <person name="Debuchy R."/>
            <person name="Gladieux P."/>
            <person name="Thoren M.H."/>
            <person name="Johannesson H."/>
        </authorList>
    </citation>
    <scope>NUCLEOTIDE SEQUENCE</scope>
    <source>
        <strain evidence="3">FGSC 1904</strain>
    </source>
</reference>
<evidence type="ECO:0000313" key="3">
    <source>
        <dbReference type="EMBL" id="KAK3401515.1"/>
    </source>
</evidence>
<protein>
    <submittedName>
        <fullName evidence="3">Heterokaryon incompatibility protein-domain-containing protein</fullName>
    </submittedName>
</protein>
<organism evidence="3 4">
    <name type="scientific">Sordaria brevicollis</name>
    <dbReference type="NCBI Taxonomy" id="83679"/>
    <lineage>
        <taxon>Eukaryota</taxon>
        <taxon>Fungi</taxon>
        <taxon>Dikarya</taxon>
        <taxon>Ascomycota</taxon>
        <taxon>Pezizomycotina</taxon>
        <taxon>Sordariomycetes</taxon>
        <taxon>Sordariomycetidae</taxon>
        <taxon>Sordariales</taxon>
        <taxon>Sordariaceae</taxon>
        <taxon>Sordaria</taxon>
    </lineage>
</organism>
<dbReference type="PANTHER" id="PTHR10622:SF10">
    <property type="entry name" value="HET DOMAIN-CONTAINING PROTEIN"/>
    <property type="match status" value="1"/>
</dbReference>
<evidence type="ECO:0000313" key="4">
    <source>
        <dbReference type="Proteomes" id="UP001281003"/>
    </source>
</evidence>
<dbReference type="Pfam" id="PF06985">
    <property type="entry name" value="HET"/>
    <property type="match status" value="1"/>
</dbReference>
<dbReference type="InterPro" id="IPR010730">
    <property type="entry name" value="HET"/>
</dbReference>
<reference evidence="3" key="1">
    <citation type="journal article" date="2023" name="Mol. Phylogenet. Evol.">
        <title>Genome-scale phylogeny and comparative genomics of the fungal order Sordariales.</title>
        <authorList>
            <person name="Hensen N."/>
            <person name="Bonometti L."/>
            <person name="Westerberg I."/>
            <person name="Brannstrom I.O."/>
            <person name="Guillou S."/>
            <person name="Cros-Aarteil S."/>
            <person name="Calhoun S."/>
            <person name="Haridas S."/>
            <person name="Kuo A."/>
            <person name="Mondo S."/>
            <person name="Pangilinan J."/>
            <person name="Riley R."/>
            <person name="LaButti K."/>
            <person name="Andreopoulos B."/>
            <person name="Lipzen A."/>
            <person name="Chen C."/>
            <person name="Yan M."/>
            <person name="Daum C."/>
            <person name="Ng V."/>
            <person name="Clum A."/>
            <person name="Steindorff A."/>
            <person name="Ohm R.A."/>
            <person name="Martin F."/>
            <person name="Silar P."/>
            <person name="Natvig D.O."/>
            <person name="Lalanne C."/>
            <person name="Gautier V."/>
            <person name="Ament-Velasquez S.L."/>
            <person name="Kruys A."/>
            <person name="Hutchinson M.I."/>
            <person name="Powell A.J."/>
            <person name="Barry K."/>
            <person name="Miller A.N."/>
            <person name="Grigoriev I.V."/>
            <person name="Debuchy R."/>
            <person name="Gladieux P."/>
            <person name="Hiltunen Thoren M."/>
            <person name="Johannesson H."/>
        </authorList>
    </citation>
    <scope>NUCLEOTIDE SEQUENCE</scope>
    <source>
        <strain evidence="3">FGSC 1904</strain>
    </source>
</reference>
<comment type="caution">
    <text evidence="3">The sequence shown here is derived from an EMBL/GenBank/DDBJ whole genome shotgun (WGS) entry which is preliminary data.</text>
</comment>
<keyword evidence="4" id="KW-1185">Reference proteome</keyword>
<accession>A0AAE0UF46</accession>
<evidence type="ECO:0000259" key="2">
    <source>
        <dbReference type="Pfam" id="PF26640"/>
    </source>
</evidence>